<dbReference type="PANTHER" id="PTHR21342">
    <property type="entry name" value="PHOSPHOPANTETHEINE ADENYLYLTRANSFERASE"/>
    <property type="match status" value="1"/>
</dbReference>
<comment type="subcellular location">
    <subcellularLocation>
        <location evidence="9">Cytoplasm</location>
    </subcellularLocation>
</comment>
<feature type="domain" description="Cytidyltransferase-like" evidence="10">
    <location>
        <begin position="31"/>
        <end position="156"/>
    </location>
</feature>
<keyword evidence="7 9" id="KW-0173">Coenzyme A biosynthesis</keyword>
<dbReference type="GO" id="GO:0004140">
    <property type="term" value="F:dephospho-CoA kinase activity"/>
    <property type="evidence" value="ECO:0007669"/>
    <property type="project" value="InterPro"/>
</dbReference>
<feature type="binding site" evidence="9">
    <location>
        <position position="37"/>
    </location>
    <ligand>
        <name>ATP</name>
        <dbReference type="ChEBI" id="CHEBI:30616"/>
    </ligand>
</feature>
<dbReference type="GO" id="GO:0005737">
    <property type="term" value="C:cytoplasm"/>
    <property type="evidence" value="ECO:0007669"/>
    <property type="project" value="UniProtKB-SubCell"/>
</dbReference>
<comment type="similarity">
    <text evidence="9">Belongs to the bacterial CoaD family.</text>
</comment>
<evidence type="ECO:0000256" key="4">
    <source>
        <dbReference type="ARBA" id="ARBA00022741"/>
    </source>
</evidence>
<evidence type="ECO:0000256" key="9">
    <source>
        <dbReference type="HAMAP-Rule" id="MF_00151"/>
    </source>
</evidence>
<comment type="subunit">
    <text evidence="9">Homohexamer.</text>
</comment>
<keyword evidence="3 9" id="KW-0548">Nucleotidyltransferase</keyword>
<dbReference type="InterPro" id="IPR004821">
    <property type="entry name" value="Cyt_trans-like"/>
</dbReference>
<evidence type="ECO:0000313" key="11">
    <source>
        <dbReference type="EMBL" id="KKR04352.1"/>
    </source>
</evidence>
<comment type="caution">
    <text evidence="9">Lacks conserved residue(s) required for the propagation of feature annotation.</text>
</comment>
<feature type="binding site" evidence="9">
    <location>
        <position position="109"/>
    </location>
    <ligand>
        <name>substrate</name>
    </ligand>
</feature>
<keyword evidence="2 9" id="KW-0808">Transferase</keyword>
<dbReference type="InterPro" id="IPR001977">
    <property type="entry name" value="Depp_CoAkinase"/>
</dbReference>
<evidence type="ECO:0000256" key="8">
    <source>
        <dbReference type="ARBA" id="ARBA00029346"/>
    </source>
</evidence>
<proteinExistence type="inferred from homology"/>
<evidence type="ECO:0000256" key="2">
    <source>
        <dbReference type="ARBA" id="ARBA00022679"/>
    </source>
</evidence>
<evidence type="ECO:0000313" key="12">
    <source>
        <dbReference type="Proteomes" id="UP000033935"/>
    </source>
</evidence>
<dbReference type="Gene3D" id="3.40.50.300">
    <property type="entry name" value="P-loop containing nucleotide triphosphate hydrolases"/>
    <property type="match status" value="1"/>
</dbReference>
<comment type="cofactor">
    <cofactor evidence="9">
        <name>Mg(2+)</name>
        <dbReference type="ChEBI" id="CHEBI:18420"/>
    </cofactor>
</comment>
<feature type="binding site" evidence="9">
    <location>
        <position position="95"/>
    </location>
    <ligand>
        <name>substrate</name>
    </ligand>
</feature>
<sequence length="397" mass="45478">MFIKWILWLVSLLRKAKKPLFYRGLVPISGDPITNGHIDLIRRAAQNCLTLIVLIANNEEKVGKYTFLLEERLSMAKRALVSLKNVEVLSSDGLLVDVFMREGCDVVFRGIRNEQDREYELQQMRYNNLLFPGFSEHVNFLPARQELSEISSSLVKALVLQGVDVSAYVPLFIKAALEKRLREQIFVGITGEIASGKTWVATQLTQRLGGVYINFDEIIREFYDQQTPGAQLVRNELTRLFGPEVLVQEGTRVDRQILKTRIFSHPSSGEMIKMVESLTAPHVMRLYRQKLTRAKGLVIVEWAQMAKMGMSPLVNNNVIVVESADLEVFLEKREIDSGTFNRVLSHQWSAQHQRDLLKIVADRDEYGDIMLYQNYLDPERSNTSLTELEEFVRGLNS</sequence>
<comment type="caution">
    <text evidence="11">The sequence shown here is derived from an EMBL/GenBank/DDBJ whole genome shotgun (WGS) entry which is preliminary data.</text>
</comment>
<accession>A0A0G0QRU1</accession>
<evidence type="ECO:0000256" key="6">
    <source>
        <dbReference type="ARBA" id="ARBA00022842"/>
    </source>
</evidence>
<comment type="pathway">
    <text evidence="9">Cofactor biosynthesis; coenzyme A biosynthesis; CoA from (R)-pantothenate: step 4/5.</text>
</comment>
<gene>
    <name evidence="9" type="primary">coaD</name>
    <name evidence="11" type="ORF">UT30_C0009G0062</name>
</gene>
<keyword evidence="4 9" id="KW-0547">Nucleotide-binding</keyword>
<feature type="site" description="Transition state stabilizer" evidence="9">
    <location>
        <position position="37"/>
    </location>
</feature>
<keyword evidence="1 9" id="KW-0963">Cytoplasm</keyword>
<evidence type="ECO:0000256" key="5">
    <source>
        <dbReference type="ARBA" id="ARBA00022840"/>
    </source>
</evidence>
<dbReference type="NCBIfam" id="TIGR00125">
    <property type="entry name" value="cyt_tran_rel"/>
    <property type="match status" value="1"/>
</dbReference>
<feature type="binding site" evidence="9">
    <location>
        <position position="120"/>
    </location>
    <ligand>
        <name>ATP</name>
        <dbReference type="ChEBI" id="CHEBI:30616"/>
    </ligand>
</feature>
<dbReference type="UniPathway" id="UPA00241">
    <property type="reaction ID" value="UER00355"/>
</dbReference>
<reference evidence="11 12" key="1">
    <citation type="journal article" date="2015" name="Nature">
        <title>rRNA introns, odd ribosomes, and small enigmatic genomes across a large radiation of phyla.</title>
        <authorList>
            <person name="Brown C.T."/>
            <person name="Hug L.A."/>
            <person name="Thomas B.C."/>
            <person name="Sharon I."/>
            <person name="Castelle C.J."/>
            <person name="Singh A."/>
            <person name="Wilkins M.J."/>
            <person name="Williams K.H."/>
            <person name="Banfield J.F."/>
        </authorList>
    </citation>
    <scope>NUCLEOTIDE SEQUENCE [LARGE SCALE GENOMIC DNA]</scope>
</reference>
<organism evidence="11 12">
    <name type="scientific">Candidatus Uhrbacteria bacterium GW2011_GWF2_39_13</name>
    <dbReference type="NCBI Taxonomy" id="1618995"/>
    <lineage>
        <taxon>Bacteria</taxon>
        <taxon>Candidatus Uhriibacteriota</taxon>
    </lineage>
</organism>
<dbReference type="InterPro" id="IPR001980">
    <property type="entry name" value="PPAT"/>
</dbReference>
<dbReference type="Pfam" id="PF01467">
    <property type="entry name" value="CTP_transf_like"/>
    <property type="match status" value="1"/>
</dbReference>
<dbReference type="InterPro" id="IPR027417">
    <property type="entry name" value="P-loop_NTPase"/>
</dbReference>
<feature type="binding site" evidence="9">
    <location>
        <position position="29"/>
    </location>
    <ligand>
        <name>substrate</name>
    </ligand>
</feature>
<keyword evidence="6 9" id="KW-0460">Magnesium</keyword>
<feature type="binding site" evidence="9">
    <location>
        <position position="61"/>
    </location>
    <ligand>
        <name>substrate</name>
    </ligand>
</feature>
<dbReference type="PRINTS" id="PR01020">
    <property type="entry name" value="LPSBIOSNTHSS"/>
</dbReference>
<comment type="catalytic activity">
    <reaction evidence="8 9">
        <text>(R)-4'-phosphopantetheine + ATP + H(+) = 3'-dephospho-CoA + diphosphate</text>
        <dbReference type="Rhea" id="RHEA:19801"/>
        <dbReference type="ChEBI" id="CHEBI:15378"/>
        <dbReference type="ChEBI" id="CHEBI:30616"/>
        <dbReference type="ChEBI" id="CHEBI:33019"/>
        <dbReference type="ChEBI" id="CHEBI:57328"/>
        <dbReference type="ChEBI" id="CHEBI:61723"/>
        <dbReference type="EC" id="2.7.7.3"/>
    </reaction>
</comment>
<dbReference type="Gene3D" id="3.40.50.620">
    <property type="entry name" value="HUPs"/>
    <property type="match status" value="1"/>
</dbReference>
<feature type="binding site" evidence="9">
    <location>
        <begin position="110"/>
        <end position="112"/>
    </location>
    <ligand>
        <name>ATP</name>
        <dbReference type="ChEBI" id="CHEBI:30616"/>
    </ligand>
</feature>
<name>A0A0G0QRU1_9BACT</name>
<keyword evidence="5 9" id="KW-0067">ATP-binding</keyword>
<dbReference type="Proteomes" id="UP000033935">
    <property type="component" value="Unassembled WGS sequence"/>
</dbReference>
<evidence type="ECO:0000259" key="10">
    <source>
        <dbReference type="Pfam" id="PF01467"/>
    </source>
</evidence>
<dbReference type="SUPFAM" id="SSF52540">
    <property type="entry name" value="P-loop containing nucleoside triphosphate hydrolases"/>
    <property type="match status" value="1"/>
</dbReference>
<dbReference type="SUPFAM" id="SSF52374">
    <property type="entry name" value="Nucleotidylyl transferase"/>
    <property type="match status" value="1"/>
</dbReference>
<dbReference type="NCBIfam" id="TIGR01510">
    <property type="entry name" value="coaD_prev_kdtB"/>
    <property type="match status" value="1"/>
</dbReference>
<comment type="function">
    <text evidence="9">Reversibly transfers an adenylyl group from ATP to 4'-phosphopantetheine, yielding dephospho-CoA (dPCoA) and pyrophosphate.</text>
</comment>
<evidence type="ECO:0000256" key="7">
    <source>
        <dbReference type="ARBA" id="ARBA00022993"/>
    </source>
</evidence>
<feature type="binding site" evidence="9">
    <location>
        <begin position="147"/>
        <end position="153"/>
    </location>
    <ligand>
        <name>ATP</name>
        <dbReference type="ChEBI" id="CHEBI:30616"/>
    </ligand>
</feature>
<dbReference type="InterPro" id="IPR014729">
    <property type="entry name" value="Rossmann-like_a/b/a_fold"/>
</dbReference>
<evidence type="ECO:0000256" key="1">
    <source>
        <dbReference type="ARBA" id="ARBA00022490"/>
    </source>
</evidence>
<dbReference type="GO" id="GO:0004595">
    <property type="term" value="F:pantetheine-phosphate adenylyltransferase activity"/>
    <property type="evidence" value="ECO:0007669"/>
    <property type="project" value="UniProtKB-UniRule"/>
</dbReference>
<dbReference type="GO" id="GO:0015937">
    <property type="term" value="P:coenzyme A biosynthetic process"/>
    <property type="evidence" value="ECO:0007669"/>
    <property type="project" value="UniProtKB-UniRule"/>
</dbReference>
<dbReference type="HAMAP" id="MF_00151">
    <property type="entry name" value="PPAT_bact"/>
    <property type="match status" value="1"/>
</dbReference>
<dbReference type="AlphaFoldDB" id="A0A0G0QRU1"/>
<dbReference type="Pfam" id="PF01121">
    <property type="entry name" value="CoaE"/>
    <property type="match status" value="1"/>
</dbReference>
<dbReference type="EMBL" id="LBWG01000009">
    <property type="protein sequence ID" value="KKR04352.1"/>
    <property type="molecule type" value="Genomic_DNA"/>
</dbReference>
<evidence type="ECO:0000256" key="3">
    <source>
        <dbReference type="ARBA" id="ARBA00022695"/>
    </source>
</evidence>
<dbReference type="GO" id="GO:0005524">
    <property type="term" value="F:ATP binding"/>
    <property type="evidence" value="ECO:0007669"/>
    <property type="project" value="UniProtKB-KW"/>
</dbReference>
<dbReference type="EC" id="2.7.7.3" evidence="9"/>
<dbReference type="PANTHER" id="PTHR21342:SF1">
    <property type="entry name" value="PHOSPHOPANTETHEINE ADENYLYLTRANSFERASE"/>
    <property type="match status" value="1"/>
</dbReference>
<protein>
    <recommendedName>
        <fullName evidence="9">Phosphopantetheine adenylyltransferase</fullName>
        <ecNumber evidence="9">2.7.7.3</ecNumber>
    </recommendedName>
    <alternativeName>
        <fullName evidence="9">Dephospho-CoA pyrophosphorylase</fullName>
    </alternativeName>
    <alternativeName>
        <fullName evidence="9">Pantetheine-phosphate adenylyltransferase</fullName>
        <shortName evidence="9">PPAT</shortName>
    </alternativeName>
</protein>